<dbReference type="Gene3D" id="1.10.357.10">
    <property type="entry name" value="Tetracycline Repressor, domain 2"/>
    <property type="match status" value="1"/>
</dbReference>
<dbReference type="InterPro" id="IPR001647">
    <property type="entry name" value="HTH_TetR"/>
</dbReference>
<evidence type="ECO:0000256" key="1">
    <source>
        <dbReference type="ARBA" id="ARBA00023015"/>
    </source>
</evidence>
<organism evidence="6 7">
    <name type="scientific">Neptunicoccus cionae</name>
    <dbReference type="NCBI Taxonomy" id="2035344"/>
    <lineage>
        <taxon>Bacteria</taxon>
        <taxon>Pseudomonadati</taxon>
        <taxon>Pseudomonadota</taxon>
        <taxon>Alphaproteobacteria</taxon>
        <taxon>Rhodobacterales</taxon>
        <taxon>Paracoccaceae</taxon>
        <taxon>Neptunicoccus</taxon>
    </lineage>
</organism>
<evidence type="ECO:0000256" key="2">
    <source>
        <dbReference type="ARBA" id="ARBA00023125"/>
    </source>
</evidence>
<dbReference type="Pfam" id="PF00440">
    <property type="entry name" value="TetR_N"/>
    <property type="match status" value="1"/>
</dbReference>
<dbReference type="PROSITE" id="PS50977">
    <property type="entry name" value="HTH_TETR_2"/>
    <property type="match status" value="1"/>
</dbReference>
<accession>A0A916VNB9</accession>
<keyword evidence="7" id="KW-1185">Reference proteome</keyword>
<reference evidence="6" key="2">
    <citation type="submission" date="2020-09" db="EMBL/GenBank/DDBJ databases">
        <authorList>
            <person name="Sun Q."/>
            <person name="Zhou Y."/>
        </authorList>
    </citation>
    <scope>NUCLEOTIDE SEQUENCE</scope>
    <source>
        <strain evidence="6">CGMCC 1.15880</strain>
    </source>
</reference>
<dbReference type="GO" id="GO:0000976">
    <property type="term" value="F:transcription cis-regulatory region binding"/>
    <property type="evidence" value="ECO:0007669"/>
    <property type="project" value="TreeGrafter"/>
</dbReference>
<proteinExistence type="predicted"/>
<dbReference type="RefSeq" id="WP_188670783.1">
    <property type="nucleotide sequence ID" value="NZ_BMKA01000001.1"/>
</dbReference>
<dbReference type="SUPFAM" id="SSF46689">
    <property type="entry name" value="Homeodomain-like"/>
    <property type="match status" value="1"/>
</dbReference>
<dbReference type="InterPro" id="IPR009057">
    <property type="entry name" value="Homeodomain-like_sf"/>
</dbReference>
<dbReference type="AlphaFoldDB" id="A0A916VNB9"/>
<gene>
    <name evidence="6" type="ORF">GCM10011498_06080</name>
</gene>
<dbReference type="InterPro" id="IPR050109">
    <property type="entry name" value="HTH-type_TetR-like_transc_reg"/>
</dbReference>
<dbReference type="PANTHER" id="PTHR30055">
    <property type="entry name" value="HTH-TYPE TRANSCRIPTIONAL REGULATOR RUTR"/>
    <property type="match status" value="1"/>
</dbReference>
<protein>
    <recommendedName>
        <fullName evidence="5">HTH tetR-type domain-containing protein</fullName>
    </recommendedName>
</protein>
<evidence type="ECO:0000313" key="7">
    <source>
        <dbReference type="Proteomes" id="UP000628017"/>
    </source>
</evidence>
<dbReference type="Proteomes" id="UP000628017">
    <property type="component" value="Unassembled WGS sequence"/>
</dbReference>
<dbReference type="PRINTS" id="PR00455">
    <property type="entry name" value="HTHTETR"/>
</dbReference>
<dbReference type="GO" id="GO:0003700">
    <property type="term" value="F:DNA-binding transcription factor activity"/>
    <property type="evidence" value="ECO:0007669"/>
    <property type="project" value="TreeGrafter"/>
</dbReference>
<dbReference type="EMBL" id="BMKA01000001">
    <property type="protein sequence ID" value="GGA08895.1"/>
    <property type="molecule type" value="Genomic_DNA"/>
</dbReference>
<keyword evidence="2 4" id="KW-0238">DNA-binding</keyword>
<name>A0A916VNB9_9RHOB</name>
<evidence type="ECO:0000259" key="5">
    <source>
        <dbReference type="PROSITE" id="PS50977"/>
    </source>
</evidence>
<comment type="caution">
    <text evidence="6">The sequence shown here is derived from an EMBL/GenBank/DDBJ whole genome shotgun (WGS) entry which is preliminary data.</text>
</comment>
<feature type="domain" description="HTH tetR-type" evidence="5">
    <location>
        <begin position="21"/>
        <end position="81"/>
    </location>
</feature>
<feature type="DNA-binding region" description="H-T-H motif" evidence="4">
    <location>
        <begin position="44"/>
        <end position="63"/>
    </location>
</feature>
<keyword evidence="3" id="KW-0804">Transcription</keyword>
<reference evidence="6" key="1">
    <citation type="journal article" date="2014" name="Int. J. Syst. Evol. Microbiol.">
        <title>Complete genome sequence of Corynebacterium casei LMG S-19264T (=DSM 44701T), isolated from a smear-ripened cheese.</title>
        <authorList>
            <consortium name="US DOE Joint Genome Institute (JGI-PGF)"/>
            <person name="Walter F."/>
            <person name="Albersmeier A."/>
            <person name="Kalinowski J."/>
            <person name="Ruckert C."/>
        </authorList>
    </citation>
    <scope>NUCLEOTIDE SEQUENCE</scope>
    <source>
        <strain evidence="6">CGMCC 1.15880</strain>
    </source>
</reference>
<dbReference type="PANTHER" id="PTHR30055:SF234">
    <property type="entry name" value="HTH-TYPE TRANSCRIPTIONAL REGULATOR BETI"/>
    <property type="match status" value="1"/>
</dbReference>
<evidence type="ECO:0000256" key="3">
    <source>
        <dbReference type="ARBA" id="ARBA00023163"/>
    </source>
</evidence>
<evidence type="ECO:0000256" key="4">
    <source>
        <dbReference type="PROSITE-ProRule" id="PRU00335"/>
    </source>
</evidence>
<evidence type="ECO:0000313" key="6">
    <source>
        <dbReference type="EMBL" id="GGA08895.1"/>
    </source>
</evidence>
<sequence length="244" mass="26672">MKRASDSPPEGMPKRQRLAPEERRALILDAAQTLFFANGWEEVTVADVVAEAGISKGGFYHHFTAKEDLLDGIVERFTGEALDSAQAARAAASGNALARFNAFLAETYRWKAEQAPQMKFFMEVMLRPGNDILFGRITAAAAAAALPVLLDIISQGTEDGTFDVPDVTLVGETIMAMSQARRATLEQSFKVAKEGNLERAVSILDTRMIAEGALFDRMLGLPQGSVTMTNPKEFRLMLKAIVWC</sequence>
<keyword evidence="1" id="KW-0805">Transcription regulation</keyword>